<gene>
    <name evidence="1" type="ORF">AMTR_s00076p00192060</name>
</gene>
<evidence type="ECO:0000313" key="2">
    <source>
        <dbReference type="Proteomes" id="UP000017836"/>
    </source>
</evidence>
<proteinExistence type="predicted"/>
<reference evidence="2" key="1">
    <citation type="journal article" date="2013" name="Science">
        <title>The Amborella genome and the evolution of flowering plants.</title>
        <authorList>
            <consortium name="Amborella Genome Project"/>
        </authorList>
    </citation>
    <scope>NUCLEOTIDE SEQUENCE [LARGE SCALE GENOMIC DNA]</scope>
</reference>
<dbReference type="Proteomes" id="UP000017836">
    <property type="component" value="Unassembled WGS sequence"/>
</dbReference>
<dbReference type="PANTHER" id="PTHR46033">
    <property type="entry name" value="PROTEIN MAIN-LIKE 2"/>
    <property type="match status" value="1"/>
</dbReference>
<accession>W1PAV7</accession>
<sequence>MVWAWEHITIPRPLPGRLMPLFPTIHCWSYRVWDSERIPSRLYYSLFLDTQAIGEINWTPMRVEPAPVVYSSSSQAFRMTVHLICMFLVMPTFPCRVCRQLGLLQMSCEITPALDSHYG</sequence>
<protein>
    <recommendedName>
        <fullName evidence="3">Aminotransferase-like plant mobile domain-containing protein</fullName>
    </recommendedName>
</protein>
<name>W1PAV7_AMBTC</name>
<dbReference type="HOGENOM" id="CLU_2064652_0_0_1"/>
<dbReference type="Gramene" id="ERN04716">
    <property type="protein sequence ID" value="ERN04716"/>
    <property type="gene ID" value="AMTR_s00076p00192060"/>
</dbReference>
<evidence type="ECO:0008006" key="3">
    <source>
        <dbReference type="Google" id="ProtNLM"/>
    </source>
</evidence>
<dbReference type="EMBL" id="KI394182">
    <property type="protein sequence ID" value="ERN04716.1"/>
    <property type="molecule type" value="Genomic_DNA"/>
</dbReference>
<keyword evidence="2" id="KW-1185">Reference proteome</keyword>
<dbReference type="InterPro" id="IPR044824">
    <property type="entry name" value="MAIN-like"/>
</dbReference>
<dbReference type="GO" id="GO:0010073">
    <property type="term" value="P:meristem maintenance"/>
    <property type="evidence" value="ECO:0007669"/>
    <property type="project" value="InterPro"/>
</dbReference>
<organism evidence="1 2">
    <name type="scientific">Amborella trichopoda</name>
    <dbReference type="NCBI Taxonomy" id="13333"/>
    <lineage>
        <taxon>Eukaryota</taxon>
        <taxon>Viridiplantae</taxon>
        <taxon>Streptophyta</taxon>
        <taxon>Embryophyta</taxon>
        <taxon>Tracheophyta</taxon>
        <taxon>Spermatophyta</taxon>
        <taxon>Magnoliopsida</taxon>
        <taxon>Amborellales</taxon>
        <taxon>Amborellaceae</taxon>
        <taxon>Amborella</taxon>
    </lineage>
</organism>
<dbReference type="AlphaFoldDB" id="W1PAV7"/>
<dbReference type="PANTHER" id="PTHR46033:SF1">
    <property type="entry name" value="PROTEIN MAIN-LIKE 2"/>
    <property type="match status" value="1"/>
</dbReference>
<evidence type="ECO:0000313" key="1">
    <source>
        <dbReference type="EMBL" id="ERN04716.1"/>
    </source>
</evidence>